<dbReference type="PANTHER" id="PTHR34821:SF2">
    <property type="entry name" value="INNER MEMBRANE PROTEIN YDCZ"/>
    <property type="match status" value="1"/>
</dbReference>
<organism evidence="2">
    <name type="scientific">Burkholderia orbicola (strain AU 1054)</name>
    <dbReference type="NCBI Taxonomy" id="331271"/>
    <lineage>
        <taxon>Bacteria</taxon>
        <taxon>Pseudomonadati</taxon>
        <taxon>Pseudomonadota</taxon>
        <taxon>Betaproteobacteria</taxon>
        <taxon>Burkholderiales</taxon>
        <taxon>Burkholderiaceae</taxon>
        <taxon>Burkholderia</taxon>
        <taxon>Burkholderia cepacia complex</taxon>
        <taxon>Burkholderia orbicola</taxon>
    </lineage>
</organism>
<dbReference type="GO" id="GO:0005886">
    <property type="term" value="C:plasma membrane"/>
    <property type="evidence" value="ECO:0007669"/>
    <property type="project" value="TreeGrafter"/>
</dbReference>
<dbReference type="AlphaFoldDB" id="A0A0H2XTC3"/>
<sequence precursor="true">MKALHAGHRRCGHPFGAFILVATLLSYLLVVAAGISVALQQVLNANLRAQIGSPWWAGSVSYLVGLAAMLAVALLSPHPRLSGTFSGAGSWFSWTGGLFGAVFVGVAILMVPRLGAATTLALIVVGQMTGALVFDHFGVLGIVQHSASPIRVAGAACLILGVVLIRA</sequence>
<reference evidence="2" key="1">
    <citation type="submission" date="2006-05" db="EMBL/GenBank/DDBJ databases">
        <title>Complete sequence of chromosome 2 of Burkholderia cenocepacia AU 1054.</title>
        <authorList>
            <consortium name="US DOE Joint Genome Institute"/>
            <person name="Copeland A."/>
            <person name="Lucas S."/>
            <person name="Lapidus A."/>
            <person name="Barry K."/>
            <person name="Detter J.C."/>
            <person name="Glavina del Rio T."/>
            <person name="Hammon N."/>
            <person name="Israni S."/>
            <person name="Dalin E."/>
            <person name="Tice H."/>
            <person name="Pitluck S."/>
            <person name="Chain P."/>
            <person name="Malfatti S."/>
            <person name="Shin M."/>
            <person name="Vergez L."/>
            <person name="Schmutz J."/>
            <person name="Larimer F."/>
            <person name="Land M."/>
            <person name="Hauser L."/>
            <person name="Kyrpides N."/>
            <person name="Lykidis A."/>
            <person name="LiPuma J.J."/>
            <person name="Konstantinidis K."/>
            <person name="Tiedje J.M."/>
            <person name="Richardson P."/>
        </authorList>
    </citation>
    <scope>NUCLEOTIDE SEQUENCE [LARGE SCALE GENOMIC DNA]</scope>
    <source>
        <strain evidence="2">AU 1054</strain>
    </source>
</reference>
<feature type="transmembrane region" description="Helical" evidence="1">
    <location>
        <begin position="15"/>
        <end position="39"/>
    </location>
</feature>
<keyword evidence="1" id="KW-0472">Membrane</keyword>
<dbReference type="Pfam" id="PF04657">
    <property type="entry name" value="DMT_YdcZ"/>
    <property type="match status" value="1"/>
</dbReference>
<protein>
    <recommendedName>
        <fullName evidence="3">DMT family transporter</fullName>
    </recommendedName>
</protein>
<evidence type="ECO:0008006" key="3">
    <source>
        <dbReference type="Google" id="ProtNLM"/>
    </source>
</evidence>
<name>A0A0H2XTC3_BURO1</name>
<accession>A0A0H2XTC3</accession>
<dbReference type="EMBL" id="CP000379">
    <property type="protein sequence ID" value="ABF78207.1"/>
    <property type="molecule type" value="Genomic_DNA"/>
</dbReference>
<evidence type="ECO:0000313" key="2">
    <source>
        <dbReference type="EMBL" id="ABF78207.1"/>
    </source>
</evidence>
<feature type="transmembrane region" description="Helical" evidence="1">
    <location>
        <begin position="91"/>
        <end position="111"/>
    </location>
</feature>
<keyword evidence="1" id="KW-1133">Transmembrane helix</keyword>
<feature type="transmembrane region" description="Helical" evidence="1">
    <location>
        <begin position="60"/>
        <end position="79"/>
    </location>
</feature>
<gene>
    <name evidence="2" type="ordered locus">Bcen_3312</name>
</gene>
<dbReference type="InterPro" id="IPR006750">
    <property type="entry name" value="YdcZ"/>
</dbReference>
<feature type="transmembrane region" description="Helical" evidence="1">
    <location>
        <begin position="148"/>
        <end position="165"/>
    </location>
</feature>
<evidence type="ECO:0000256" key="1">
    <source>
        <dbReference type="SAM" id="Phobius"/>
    </source>
</evidence>
<dbReference type="PANTHER" id="PTHR34821">
    <property type="entry name" value="INNER MEMBRANE PROTEIN YDCZ"/>
    <property type="match status" value="1"/>
</dbReference>
<feature type="transmembrane region" description="Helical" evidence="1">
    <location>
        <begin position="120"/>
        <end position="142"/>
    </location>
</feature>
<dbReference type="HOGENOM" id="CLU_068878_1_1_4"/>
<keyword evidence="1" id="KW-0812">Transmembrane</keyword>
<proteinExistence type="predicted"/>